<organism evidence="2 3">
    <name type="scientific">Niabella pedocola</name>
    <dbReference type="NCBI Taxonomy" id="1752077"/>
    <lineage>
        <taxon>Bacteria</taxon>
        <taxon>Pseudomonadati</taxon>
        <taxon>Bacteroidota</taxon>
        <taxon>Chitinophagia</taxon>
        <taxon>Chitinophagales</taxon>
        <taxon>Chitinophagaceae</taxon>
        <taxon>Niabella</taxon>
    </lineage>
</organism>
<feature type="transmembrane region" description="Helical" evidence="1">
    <location>
        <begin position="6"/>
        <end position="22"/>
    </location>
</feature>
<evidence type="ECO:0000313" key="3">
    <source>
        <dbReference type="Proteomes" id="UP001199816"/>
    </source>
</evidence>
<keyword evidence="1" id="KW-0472">Membrane</keyword>
<sequence length="237" mass="26914">MSTIIYVVIFFVIFYAVAIFWWRSQRNKSKNAFANLDLSREARSAPQYQQELMNGDYAFLKKQMNTLPIDAFTTAASEYTATDRAKDLGKDALKSLATLGTVKFTTVTTPKYLVLSGDELHLFDTNKDGDIDKHLVFDRLRLQQSTLSEIPLSGSSWKHIKYGDYALRSYKLELNTDQQPVTLLLYSGLVNVSPNNAAFLSMNANKQVQEFVVGNYFLNKLGEQYPHLKVPTYLPVV</sequence>
<evidence type="ECO:0008006" key="4">
    <source>
        <dbReference type="Google" id="ProtNLM"/>
    </source>
</evidence>
<gene>
    <name evidence="2" type="ORF">LQ567_17115</name>
</gene>
<evidence type="ECO:0000256" key="1">
    <source>
        <dbReference type="SAM" id="Phobius"/>
    </source>
</evidence>
<proteinExistence type="predicted"/>
<dbReference type="EMBL" id="JAJNEC010000005">
    <property type="protein sequence ID" value="MCD2424503.1"/>
    <property type="molecule type" value="Genomic_DNA"/>
</dbReference>
<name>A0ABS8PTV0_9BACT</name>
<evidence type="ECO:0000313" key="2">
    <source>
        <dbReference type="EMBL" id="MCD2424503.1"/>
    </source>
</evidence>
<comment type="caution">
    <text evidence="2">The sequence shown here is derived from an EMBL/GenBank/DDBJ whole genome shotgun (WGS) entry which is preliminary data.</text>
</comment>
<reference evidence="2 3" key="1">
    <citation type="submission" date="2021-11" db="EMBL/GenBank/DDBJ databases">
        <title>Genomic of Niabella pedocola.</title>
        <authorList>
            <person name="Wu T."/>
        </authorList>
    </citation>
    <scope>NUCLEOTIDE SEQUENCE [LARGE SCALE GENOMIC DNA]</scope>
    <source>
        <strain evidence="2 3">JCM 31011</strain>
    </source>
</reference>
<keyword evidence="1" id="KW-1133">Transmembrane helix</keyword>
<keyword evidence="3" id="KW-1185">Reference proteome</keyword>
<protein>
    <recommendedName>
        <fullName evidence="4">EF-hand domain-containing protein</fullName>
    </recommendedName>
</protein>
<dbReference type="RefSeq" id="WP_231006625.1">
    <property type="nucleotide sequence ID" value="NZ_JAJNEC010000005.1"/>
</dbReference>
<keyword evidence="1" id="KW-0812">Transmembrane</keyword>
<accession>A0ABS8PTV0</accession>
<dbReference type="Proteomes" id="UP001199816">
    <property type="component" value="Unassembled WGS sequence"/>
</dbReference>